<dbReference type="RefSeq" id="WP_107032954.1">
    <property type="nucleotide sequence ID" value="NZ_CAOLYA010000054.1"/>
</dbReference>
<evidence type="ECO:0000313" key="3">
    <source>
        <dbReference type="EMBL" id="PWB01077.1"/>
    </source>
</evidence>
<keyword evidence="1" id="KW-0732">Signal</keyword>
<feature type="chain" id="PRO_5015853561" description="DUF5689 domain-containing protein" evidence="1">
    <location>
        <begin position="22"/>
        <end position="633"/>
    </location>
</feature>
<protein>
    <recommendedName>
        <fullName evidence="2">DUF5689 domain-containing protein</fullName>
    </recommendedName>
</protein>
<dbReference type="InterPro" id="IPR043744">
    <property type="entry name" value="DUF5689"/>
</dbReference>
<dbReference type="NCBIfam" id="NF038128">
    <property type="entry name" value="choice_anch_J"/>
    <property type="match status" value="2"/>
</dbReference>
<comment type="caution">
    <text evidence="3">The sequence shown here is derived from an EMBL/GenBank/DDBJ whole genome shotgun (WGS) entry which is preliminary data.</text>
</comment>
<feature type="domain" description="DUF5689" evidence="2">
    <location>
        <begin position="41"/>
        <end position="279"/>
    </location>
</feature>
<proteinExistence type="predicted"/>
<name>A0A2V1IMK0_9BACT</name>
<dbReference type="Pfam" id="PF18942">
    <property type="entry name" value="DUF5689"/>
    <property type="match status" value="1"/>
</dbReference>
<organism evidence="3 4">
    <name type="scientific">Duncaniella muris</name>
    <dbReference type="NCBI Taxonomy" id="2094150"/>
    <lineage>
        <taxon>Bacteria</taxon>
        <taxon>Pseudomonadati</taxon>
        <taxon>Bacteroidota</taxon>
        <taxon>Bacteroidia</taxon>
        <taxon>Bacteroidales</taxon>
        <taxon>Muribaculaceae</taxon>
        <taxon>Duncaniella</taxon>
    </lineage>
</organism>
<dbReference type="Proteomes" id="UP000244905">
    <property type="component" value="Unassembled WGS sequence"/>
</dbReference>
<dbReference type="GeneID" id="82526822"/>
<dbReference type="AlphaFoldDB" id="A0A2V1IMK0"/>
<feature type="signal peptide" evidence="1">
    <location>
        <begin position="1"/>
        <end position="21"/>
    </location>
</feature>
<sequence length="633" mass="68636">MKLYKSIFAVLAVAATSGALVSCDDDLDRPPVIVPVATYEANTSIAEFKELFWNAAQNNTPETIPVNADGDSIILAGRVISSDQSGNVYQRIYVRDESGAMDFRIYGYDLNESYHMGQEVRINVTGLLVGGYGTQMQIGVWYTNPNTGSTSLGGMDKEEFIRRAQRQGLPAATDAEPYTVKISDLEAWKNDKEKLIQWQCQLVKIENVSFDGGGQEAWCNNPGQTGSTNRTLKDAEGNSITVRTSDKSKFASQILPKGTGSVVAILGYYNGTWQLTVMDPQSGCIDGFEFVDAPSGPSGDAIFSETFATGLGKFKAVNDLLPEGVSEIWKYDSHKYAIATAYINKANYASDSWLVSPEIDLSAQSAAFLSFDQALNFFASIETAKTETSVCIREAGTTAWTVLSVPAYPASMSWNFANSGDIDLAAFIGKKVEIGFHYTSTASKAGTWQIRNVLIETTANHPVTPDTPVNPPVADDAIYSGLSENATSIDWTFENNSAENVNEIWAWKSYNGLYYLNASAFVGGVAYPATAYACSPVIDLTAVTSAKMTFDQTAKFQTTLRTLCSVVVREEGASDWTELTVPAWPAAGSWDFVSAGEIDLSAYAGKKIQVGFKYGSSAEGADTWRVKNLKITE</sequence>
<dbReference type="EMBL" id="PUEC01000026">
    <property type="protein sequence ID" value="PWB01077.1"/>
    <property type="molecule type" value="Genomic_DNA"/>
</dbReference>
<dbReference type="PROSITE" id="PS51257">
    <property type="entry name" value="PROKAR_LIPOPROTEIN"/>
    <property type="match status" value="1"/>
</dbReference>
<evidence type="ECO:0000259" key="2">
    <source>
        <dbReference type="Pfam" id="PF18942"/>
    </source>
</evidence>
<gene>
    <name evidence="3" type="ORF">C5O23_10785</name>
</gene>
<accession>A0A2V1IMK0</accession>
<dbReference type="Gene3D" id="2.60.120.200">
    <property type="match status" value="1"/>
</dbReference>
<reference evidence="4" key="1">
    <citation type="submission" date="2018-02" db="EMBL/GenBank/DDBJ databases">
        <authorList>
            <person name="Clavel T."/>
            <person name="Strowig T."/>
        </authorList>
    </citation>
    <scope>NUCLEOTIDE SEQUENCE [LARGE SCALE GENOMIC DNA]</scope>
    <source>
        <strain evidence="4">DSM 103720</strain>
    </source>
</reference>
<evidence type="ECO:0000256" key="1">
    <source>
        <dbReference type="SAM" id="SignalP"/>
    </source>
</evidence>
<keyword evidence="4" id="KW-1185">Reference proteome</keyword>
<evidence type="ECO:0000313" key="4">
    <source>
        <dbReference type="Proteomes" id="UP000244905"/>
    </source>
</evidence>